<dbReference type="AlphaFoldDB" id="A0A3M7TBV3"/>
<evidence type="ECO:0000313" key="1">
    <source>
        <dbReference type="EMBL" id="RNA44951.1"/>
    </source>
</evidence>
<comment type="caution">
    <text evidence="1">The sequence shown here is derived from an EMBL/GenBank/DDBJ whole genome shotgun (WGS) entry which is preliminary data.</text>
</comment>
<evidence type="ECO:0000313" key="2">
    <source>
        <dbReference type="Proteomes" id="UP000276133"/>
    </source>
</evidence>
<protein>
    <submittedName>
        <fullName evidence="1">Uncharacterized protein</fullName>
    </submittedName>
</protein>
<dbReference type="Proteomes" id="UP000276133">
    <property type="component" value="Unassembled WGS sequence"/>
</dbReference>
<name>A0A3M7TBV3_BRAPC</name>
<keyword evidence="2" id="KW-1185">Reference proteome</keyword>
<reference evidence="1 2" key="1">
    <citation type="journal article" date="2018" name="Sci. Rep.">
        <title>Genomic signatures of local adaptation to the degree of environmental predictability in rotifers.</title>
        <authorList>
            <person name="Franch-Gras L."/>
            <person name="Hahn C."/>
            <person name="Garcia-Roger E.M."/>
            <person name="Carmona M.J."/>
            <person name="Serra M."/>
            <person name="Gomez A."/>
        </authorList>
    </citation>
    <scope>NUCLEOTIDE SEQUENCE [LARGE SCALE GENOMIC DNA]</scope>
    <source>
        <strain evidence="1">HYR1</strain>
    </source>
</reference>
<dbReference type="EMBL" id="REGN01000043">
    <property type="protein sequence ID" value="RNA44951.1"/>
    <property type="molecule type" value="Genomic_DNA"/>
</dbReference>
<gene>
    <name evidence="1" type="ORF">BpHYR1_052239</name>
</gene>
<organism evidence="1 2">
    <name type="scientific">Brachionus plicatilis</name>
    <name type="common">Marine rotifer</name>
    <name type="synonym">Brachionus muelleri</name>
    <dbReference type="NCBI Taxonomy" id="10195"/>
    <lineage>
        <taxon>Eukaryota</taxon>
        <taxon>Metazoa</taxon>
        <taxon>Spiralia</taxon>
        <taxon>Gnathifera</taxon>
        <taxon>Rotifera</taxon>
        <taxon>Eurotatoria</taxon>
        <taxon>Monogononta</taxon>
        <taxon>Pseudotrocha</taxon>
        <taxon>Ploima</taxon>
        <taxon>Brachionidae</taxon>
        <taxon>Brachionus</taxon>
    </lineage>
</organism>
<accession>A0A3M7TBV3</accession>
<proteinExistence type="predicted"/>
<sequence>MQKFCWKNSKHTENKDSLPIDASLDKSTPNWFSNTLQFIFDSLTAMSISNSIRSNLRLDVDLLSK</sequence>